<protein>
    <submittedName>
        <fullName evidence="1">10345_t:CDS:1</fullName>
    </submittedName>
</protein>
<dbReference type="Proteomes" id="UP000789396">
    <property type="component" value="Unassembled WGS sequence"/>
</dbReference>
<evidence type="ECO:0000313" key="2">
    <source>
        <dbReference type="Proteomes" id="UP000789396"/>
    </source>
</evidence>
<feature type="non-terminal residue" evidence="1">
    <location>
        <position position="1"/>
    </location>
</feature>
<reference evidence="1" key="1">
    <citation type="submission" date="2021-06" db="EMBL/GenBank/DDBJ databases">
        <authorList>
            <person name="Kallberg Y."/>
            <person name="Tangrot J."/>
            <person name="Rosling A."/>
        </authorList>
    </citation>
    <scope>NUCLEOTIDE SEQUENCE</scope>
    <source>
        <strain evidence="1">IN212</strain>
    </source>
</reference>
<name>A0A9N9PBC6_9GLOM</name>
<accession>A0A9N9PBC6</accession>
<evidence type="ECO:0000313" key="1">
    <source>
        <dbReference type="EMBL" id="CAG8808346.1"/>
    </source>
</evidence>
<sequence>PDDILWVNNQIREQYSLIQKNFKTDNSDSNNEDNLYIDNQERSTKKLCKKTNKDLTDFSKYYDSSNEEDSLDEIRYYLAHKISKDTDLDILEW</sequence>
<gene>
    <name evidence="1" type="ORF">RFULGI_LOCUS18479</name>
</gene>
<comment type="caution">
    <text evidence="1">The sequence shown here is derived from an EMBL/GenBank/DDBJ whole genome shotgun (WGS) entry which is preliminary data.</text>
</comment>
<organism evidence="1 2">
    <name type="scientific">Racocetra fulgida</name>
    <dbReference type="NCBI Taxonomy" id="60492"/>
    <lineage>
        <taxon>Eukaryota</taxon>
        <taxon>Fungi</taxon>
        <taxon>Fungi incertae sedis</taxon>
        <taxon>Mucoromycota</taxon>
        <taxon>Glomeromycotina</taxon>
        <taxon>Glomeromycetes</taxon>
        <taxon>Diversisporales</taxon>
        <taxon>Gigasporaceae</taxon>
        <taxon>Racocetra</taxon>
    </lineage>
</organism>
<keyword evidence="2" id="KW-1185">Reference proteome</keyword>
<dbReference type="AlphaFoldDB" id="A0A9N9PBC6"/>
<dbReference type="EMBL" id="CAJVPZ010081235">
    <property type="protein sequence ID" value="CAG8808346.1"/>
    <property type="molecule type" value="Genomic_DNA"/>
</dbReference>
<proteinExistence type="predicted"/>